<dbReference type="AlphaFoldDB" id="A0A0B1SVT9"/>
<keyword evidence="1" id="KW-0472">Membrane</keyword>
<accession>A0A0B1SVT9</accession>
<keyword evidence="1" id="KW-0812">Transmembrane</keyword>
<reference evidence="2 3" key="1">
    <citation type="submission" date="2014-03" db="EMBL/GenBank/DDBJ databases">
        <title>Draft genome of the hookworm Oesophagostomum dentatum.</title>
        <authorList>
            <person name="Mitreva M."/>
        </authorList>
    </citation>
    <scope>NUCLEOTIDE SEQUENCE [LARGE SCALE GENOMIC DNA]</scope>
    <source>
        <strain evidence="2 3">OD-Hann</strain>
    </source>
</reference>
<organism evidence="2 3">
    <name type="scientific">Oesophagostomum dentatum</name>
    <name type="common">Nodular worm</name>
    <dbReference type="NCBI Taxonomy" id="61180"/>
    <lineage>
        <taxon>Eukaryota</taxon>
        <taxon>Metazoa</taxon>
        <taxon>Ecdysozoa</taxon>
        <taxon>Nematoda</taxon>
        <taxon>Chromadorea</taxon>
        <taxon>Rhabditida</taxon>
        <taxon>Rhabditina</taxon>
        <taxon>Rhabditomorpha</taxon>
        <taxon>Strongyloidea</taxon>
        <taxon>Strongylidae</taxon>
        <taxon>Oesophagostomum</taxon>
    </lineage>
</organism>
<name>A0A0B1SVT9_OESDE</name>
<evidence type="ECO:0000256" key="1">
    <source>
        <dbReference type="SAM" id="Phobius"/>
    </source>
</evidence>
<sequence>MRFVKSGMSSSGIRFGQMANASRVNACSTAILVVAPLAVFTIFAVADLQMNSYSIPLFLGAAFVPILNAQFIIFNVRTFRRALPALLSFKQKSVGPVSHISSDH</sequence>
<keyword evidence="3" id="KW-1185">Reference proteome</keyword>
<proteinExistence type="predicted"/>
<keyword evidence="1" id="KW-1133">Transmembrane helix</keyword>
<protein>
    <submittedName>
        <fullName evidence="2">Uncharacterized protein</fullName>
    </submittedName>
</protein>
<gene>
    <name evidence="2" type="ORF">OESDEN_12919</name>
</gene>
<dbReference type="OrthoDB" id="5830127at2759"/>
<feature type="transmembrane region" description="Helical" evidence="1">
    <location>
        <begin position="52"/>
        <end position="74"/>
    </location>
</feature>
<dbReference type="Proteomes" id="UP000053660">
    <property type="component" value="Unassembled WGS sequence"/>
</dbReference>
<feature type="transmembrane region" description="Helical" evidence="1">
    <location>
        <begin position="21"/>
        <end position="46"/>
    </location>
</feature>
<dbReference type="EMBL" id="KN558038">
    <property type="protein sequence ID" value="KHJ87310.1"/>
    <property type="molecule type" value="Genomic_DNA"/>
</dbReference>
<evidence type="ECO:0000313" key="3">
    <source>
        <dbReference type="Proteomes" id="UP000053660"/>
    </source>
</evidence>
<evidence type="ECO:0000313" key="2">
    <source>
        <dbReference type="EMBL" id="KHJ87310.1"/>
    </source>
</evidence>